<evidence type="ECO:0000313" key="2">
    <source>
        <dbReference type="EMBL" id="NMG14098.1"/>
    </source>
</evidence>
<evidence type="ECO:0000313" key="3">
    <source>
        <dbReference type="Proteomes" id="UP000633943"/>
    </source>
</evidence>
<evidence type="ECO:0000256" key="1">
    <source>
        <dbReference type="SAM" id="MobiDB-lite"/>
    </source>
</evidence>
<feature type="region of interest" description="Disordered" evidence="1">
    <location>
        <begin position="144"/>
        <end position="165"/>
    </location>
</feature>
<dbReference type="Pfam" id="PF07592">
    <property type="entry name" value="DDE_Tnp_ISAZ013"/>
    <property type="match status" value="1"/>
</dbReference>
<proteinExistence type="predicted"/>
<gene>
    <name evidence="2" type="ORF">GPA24_00795</name>
</gene>
<name>A0ABX1NQ45_9RHOO</name>
<protein>
    <recommendedName>
        <fullName evidence="4">Transposase</fullName>
    </recommendedName>
</protein>
<comment type="caution">
    <text evidence="2">The sequence shown here is derived from an EMBL/GenBank/DDBJ whole genome shotgun (WGS) entry which is preliminary data.</text>
</comment>
<evidence type="ECO:0008006" key="4">
    <source>
        <dbReference type="Google" id="ProtNLM"/>
    </source>
</evidence>
<feature type="region of interest" description="Disordered" evidence="1">
    <location>
        <begin position="97"/>
        <end position="132"/>
    </location>
</feature>
<sequence>MTRALHHQANLFVSRLDEQQRRWYCALESKRLGHGGEQLIARITGVSEKTIRRGRRELAAELAECPVGRIRHAGGGRPAAEVRDPELESTLERLLAPETAGNPQGRGKYKRSSLRQLSRRLAQGGHRASADTVGRLVRKLGYSPRVNARRKEAKSSPPERDAQFNYIDERKEEFLAKGEPVISVDTKKKS</sequence>
<accession>A0ABX1NQ45</accession>
<organism evidence="2 3">
    <name type="scientific">Aromatoleum bremense</name>
    <dbReference type="NCBI Taxonomy" id="76115"/>
    <lineage>
        <taxon>Bacteria</taxon>
        <taxon>Pseudomonadati</taxon>
        <taxon>Pseudomonadota</taxon>
        <taxon>Betaproteobacteria</taxon>
        <taxon>Rhodocyclales</taxon>
        <taxon>Rhodocyclaceae</taxon>
        <taxon>Aromatoleum</taxon>
    </lineage>
</organism>
<dbReference type="InterPro" id="IPR011518">
    <property type="entry name" value="Transposase_36"/>
</dbReference>
<dbReference type="Proteomes" id="UP000633943">
    <property type="component" value="Unassembled WGS sequence"/>
</dbReference>
<dbReference type="EMBL" id="WTVP01000002">
    <property type="protein sequence ID" value="NMG14098.1"/>
    <property type="molecule type" value="Genomic_DNA"/>
</dbReference>
<keyword evidence="3" id="KW-1185">Reference proteome</keyword>
<reference evidence="2 3" key="1">
    <citation type="submission" date="2019-12" db="EMBL/GenBank/DDBJ databases">
        <title>Comparative genomics gives insights into the taxonomy of the Azoarcus-Aromatoleum group and reveals separate origins of nif in the plant-associated Azoarcus and non-plant-associated Aromatoleum sub-groups.</title>
        <authorList>
            <person name="Lafos M."/>
            <person name="Maluk M."/>
            <person name="Batista M."/>
            <person name="Junghare M."/>
            <person name="Carmona M."/>
            <person name="Faoro H."/>
            <person name="Cruz L.M."/>
            <person name="Battistoni F."/>
            <person name="De Souza E."/>
            <person name="Pedrosa F."/>
            <person name="Chen W.-M."/>
            <person name="Poole P.S."/>
            <person name="Dixon R.A."/>
            <person name="James E.K."/>
        </authorList>
    </citation>
    <scope>NUCLEOTIDE SEQUENCE [LARGE SCALE GENOMIC DNA]</scope>
    <source>
        <strain evidence="2 3">PbN1</strain>
    </source>
</reference>
<feature type="compositionally biased region" description="Basic and acidic residues" evidence="1">
    <location>
        <begin position="149"/>
        <end position="165"/>
    </location>
</feature>